<dbReference type="GO" id="GO:0016740">
    <property type="term" value="F:transferase activity"/>
    <property type="evidence" value="ECO:0007669"/>
    <property type="project" value="UniProtKB-KW"/>
</dbReference>
<dbReference type="InterPro" id="IPR013105">
    <property type="entry name" value="TPR_2"/>
</dbReference>
<dbReference type="Pfam" id="PF00535">
    <property type="entry name" value="Glycos_transf_2"/>
    <property type="match status" value="1"/>
</dbReference>
<proteinExistence type="predicted"/>
<dbReference type="InterPro" id="IPR001173">
    <property type="entry name" value="Glyco_trans_2-like"/>
</dbReference>
<dbReference type="SMART" id="SM00028">
    <property type="entry name" value="TPR"/>
    <property type="match status" value="7"/>
</dbReference>
<organism evidence="5 6">
    <name type="scientific">Fonticella tunisiensis</name>
    <dbReference type="NCBI Taxonomy" id="1096341"/>
    <lineage>
        <taxon>Bacteria</taxon>
        <taxon>Bacillati</taxon>
        <taxon>Bacillota</taxon>
        <taxon>Clostridia</taxon>
        <taxon>Eubacteriales</taxon>
        <taxon>Clostridiaceae</taxon>
        <taxon>Fonticella</taxon>
    </lineage>
</organism>
<evidence type="ECO:0000313" key="5">
    <source>
        <dbReference type="EMBL" id="TDT61020.1"/>
    </source>
</evidence>
<feature type="domain" description="Glycosyltransferase 2-like" evidence="4">
    <location>
        <begin position="34"/>
        <end position="182"/>
    </location>
</feature>
<keyword evidence="6" id="KW-1185">Reference proteome</keyword>
<dbReference type="InterPro" id="IPR011990">
    <property type="entry name" value="TPR-like_helical_dom_sf"/>
</dbReference>
<dbReference type="InterPro" id="IPR029044">
    <property type="entry name" value="Nucleotide-diphossugar_trans"/>
</dbReference>
<evidence type="ECO:0000256" key="1">
    <source>
        <dbReference type="ARBA" id="ARBA00022737"/>
    </source>
</evidence>
<name>A0A4R7KPG3_9CLOT</name>
<accession>A0A4R7KPG3</accession>
<evidence type="ECO:0000259" key="4">
    <source>
        <dbReference type="Pfam" id="PF00535"/>
    </source>
</evidence>
<keyword evidence="1" id="KW-0677">Repeat</keyword>
<dbReference type="PANTHER" id="PTHR43630:SF2">
    <property type="entry name" value="GLYCOSYLTRANSFERASE"/>
    <property type="match status" value="1"/>
</dbReference>
<evidence type="ECO:0000256" key="3">
    <source>
        <dbReference type="PROSITE-ProRule" id="PRU00339"/>
    </source>
</evidence>
<dbReference type="Pfam" id="PF12895">
    <property type="entry name" value="ANAPC3"/>
    <property type="match status" value="1"/>
</dbReference>
<sequence length="631" mass="73141">MKYFTMPIDNDIGLSIKTDSPNIPYKGVWGMSISLCMIAKDEEENIGRALESIKDVVDEMIVVDTGSTDSTVKIAESYGAKVYYFEWNNNFSDARNFSLEKASGDWILIMDADDEFVREDAQKLIDLTKKDGVDAYFMETLSFVGDRPGYDIVMNLNVRLIKNKKEYRFLGTVHEQIACNIMAVNKDARIETARIKFYHYGYLNKTVSEKNKRRRNIELLEKSLELEKDNKFLFFCMGNEYLALKDFSKALEYYMKTYENFNPDTGYSPHLLARMAICFDELEMYDKEMEIINLGLGIYENFTDLEFLKACLYHRQNKFTLAIKSFKRCIEMGEPPSNLALMAGVGSFKACCALSEIYLDMKDYDEAYKCCIEALKLNPGYTPCLYIIAEALFKKYERNMDIDYIKSALEDLFGGRLDGRACMALSNVFYKQRKYDIAYEYITKAEKLMGQSPEILYYKGTCLFYLKNFNKAIECYKKIKSGEFYQRAINKLFLSHILTNNTRRAARLLSKDKEIIGNKTVLVYKTFKEIMEGKNCKPVSADKDESREYLSIILDLLNILLKISEFDIFEKALQFLNLIESDEVLLGLAKLYYVNGFYQMAYNELIRSIKIFDRIDAEGIEMMRNILAGTV</sequence>
<dbReference type="SUPFAM" id="SSF81901">
    <property type="entry name" value="HCP-like"/>
    <property type="match status" value="1"/>
</dbReference>
<dbReference type="EMBL" id="SOAZ01000009">
    <property type="protein sequence ID" value="TDT61020.1"/>
    <property type="molecule type" value="Genomic_DNA"/>
</dbReference>
<dbReference type="Gene3D" id="3.90.550.10">
    <property type="entry name" value="Spore Coat Polysaccharide Biosynthesis Protein SpsA, Chain A"/>
    <property type="match status" value="1"/>
</dbReference>
<dbReference type="SUPFAM" id="SSF53448">
    <property type="entry name" value="Nucleotide-diphospho-sugar transferases"/>
    <property type="match status" value="1"/>
</dbReference>
<comment type="caution">
    <text evidence="5">The sequence shown here is derived from an EMBL/GenBank/DDBJ whole genome shotgun (WGS) entry which is preliminary data.</text>
</comment>
<dbReference type="SUPFAM" id="SSF48452">
    <property type="entry name" value="TPR-like"/>
    <property type="match status" value="1"/>
</dbReference>
<gene>
    <name evidence="5" type="ORF">EDD71_10924</name>
</gene>
<dbReference type="PROSITE" id="PS50005">
    <property type="entry name" value="TPR"/>
    <property type="match status" value="1"/>
</dbReference>
<evidence type="ECO:0000256" key="2">
    <source>
        <dbReference type="ARBA" id="ARBA00022803"/>
    </source>
</evidence>
<protein>
    <submittedName>
        <fullName evidence="5">Glycosyltransferase involved in cell wall biosynthesis</fullName>
    </submittedName>
</protein>
<keyword evidence="5" id="KW-0808">Transferase</keyword>
<dbReference type="Proteomes" id="UP000295325">
    <property type="component" value="Unassembled WGS sequence"/>
</dbReference>
<dbReference type="CDD" id="cd02511">
    <property type="entry name" value="Beta4Glucosyltransferase"/>
    <property type="match status" value="1"/>
</dbReference>
<reference evidence="5 6" key="1">
    <citation type="submission" date="2019-03" db="EMBL/GenBank/DDBJ databases">
        <title>Genomic Encyclopedia of Type Strains, Phase IV (KMG-IV): sequencing the most valuable type-strain genomes for metagenomic binning, comparative biology and taxonomic classification.</title>
        <authorList>
            <person name="Goeker M."/>
        </authorList>
    </citation>
    <scope>NUCLEOTIDE SEQUENCE [LARGE SCALE GENOMIC DNA]</scope>
    <source>
        <strain evidence="5 6">DSM 24455</strain>
    </source>
</reference>
<dbReference type="InterPro" id="IPR019734">
    <property type="entry name" value="TPR_rpt"/>
</dbReference>
<dbReference type="Pfam" id="PF13181">
    <property type="entry name" value="TPR_8"/>
    <property type="match status" value="1"/>
</dbReference>
<dbReference type="PANTHER" id="PTHR43630">
    <property type="entry name" value="POLY-BETA-1,6-N-ACETYL-D-GLUCOSAMINE SYNTHASE"/>
    <property type="match status" value="1"/>
</dbReference>
<keyword evidence="2 3" id="KW-0802">TPR repeat</keyword>
<dbReference type="Gene3D" id="1.25.40.10">
    <property type="entry name" value="Tetratricopeptide repeat domain"/>
    <property type="match status" value="3"/>
</dbReference>
<dbReference type="AlphaFoldDB" id="A0A4R7KPG3"/>
<feature type="repeat" description="TPR" evidence="3">
    <location>
        <begin position="348"/>
        <end position="381"/>
    </location>
</feature>
<dbReference type="Pfam" id="PF07719">
    <property type="entry name" value="TPR_2"/>
    <property type="match status" value="1"/>
</dbReference>
<evidence type="ECO:0000313" key="6">
    <source>
        <dbReference type="Proteomes" id="UP000295325"/>
    </source>
</evidence>